<dbReference type="GO" id="GO:0005737">
    <property type="term" value="C:cytoplasm"/>
    <property type="evidence" value="ECO:0007669"/>
    <property type="project" value="UniProtKB-SubCell"/>
</dbReference>
<dbReference type="GO" id="GO:0004843">
    <property type="term" value="F:cysteine-type deubiquitinase activity"/>
    <property type="evidence" value="ECO:0007669"/>
    <property type="project" value="TreeGrafter"/>
</dbReference>
<dbReference type="GO" id="GO:1990108">
    <property type="term" value="P:protein linear deubiquitination"/>
    <property type="evidence" value="ECO:0007669"/>
    <property type="project" value="TreeGrafter"/>
</dbReference>
<comment type="subcellular location">
    <subcellularLocation>
        <location evidence="1">Cytoplasm</location>
    </subcellularLocation>
</comment>
<dbReference type="InterPro" id="IPR023235">
    <property type="entry name" value="FAM105"/>
</dbReference>
<feature type="non-terminal residue" evidence="4">
    <location>
        <position position="71"/>
    </location>
</feature>
<evidence type="ECO:0000256" key="2">
    <source>
        <dbReference type="ARBA" id="ARBA00010267"/>
    </source>
</evidence>
<comment type="caution">
    <text evidence="4">The sequence shown here is derived from an EMBL/GenBank/DDBJ whole genome shotgun (WGS) entry which is preliminary data.</text>
</comment>
<gene>
    <name evidence="4" type="ORF">PoB_005592600</name>
</gene>
<evidence type="ECO:0000256" key="1">
    <source>
        <dbReference type="ARBA" id="ARBA00004496"/>
    </source>
</evidence>
<dbReference type="Pfam" id="PF16218">
    <property type="entry name" value="Peptidase_C101"/>
    <property type="match status" value="1"/>
</dbReference>
<evidence type="ECO:0000256" key="3">
    <source>
        <dbReference type="ARBA" id="ARBA00022490"/>
    </source>
</evidence>
<dbReference type="EMBL" id="BLXT01006160">
    <property type="protein sequence ID" value="GFO29421.1"/>
    <property type="molecule type" value="Genomic_DNA"/>
</dbReference>
<feature type="non-terminal residue" evidence="4">
    <location>
        <position position="1"/>
    </location>
</feature>
<dbReference type="PANTHER" id="PTHR33662">
    <property type="entry name" value="OTU DEUBIQUITINASE WITH LINEAR LINKAGE-SPECIFICITY A-RELATED"/>
    <property type="match status" value="1"/>
</dbReference>
<keyword evidence="5" id="KW-1185">Reference proteome</keyword>
<keyword evidence="3" id="KW-0963">Cytoplasm</keyword>
<protein>
    <submittedName>
        <fullName evidence="4">Otu deubiquitinase with linear linkage-specificity</fullName>
    </submittedName>
</protein>
<reference evidence="4 5" key="1">
    <citation type="journal article" date="2021" name="Elife">
        <title>Chloroplast acquisition without the gene transfer in kleptoplastic sea slugs, Plakobranchus ocellatus.</title>
        <authorList>
            <person name="Maeda T."/>
            <person name="Takahashi S."/>
            <person name="Yoshida T."/>
            <person name="Shimamura S."/>
            <person name="Takaki Y."/>
            <person name="Nagai Y."/>
            <person name="Toyoda A."/>
            <person name="Suzuki Y."/>
            <person name="Arimoto A."/>
            <person name="Ishii H."/>
            <person name="Satoh N."/>
            <person name="Nishiyama T."/>
            <person name="Hasebe M."/>
            <person name="Maruyama T."/>
            <person name="Minagawa J."/>
            <person name="Obokata J."/>
            <person name="Shigenobu S."/>
        </authorList>
    </citation>
    <scope>NUCLEOTIDE SEQUENCE [LARGE SCALE GENOMIC DNA]</scope>
</reference>
<accession>A0AAV4C9M9</accession>
<evidence type="ECO:0000313" key="4">
    <source>
        <dbReference type="EMBL" id="GFO29421.1"/>
    </source>
</evidence>
<dbReference type="PANTHER" id="PTHR33662:SF3">
    <property type="entry name" value="FIBROUS SHEATH CABYR-BINDING PROTEIN-LIKE-RELATED"/>
    <property type="match status" value="1"/>
</dbReference>
<sequence>KRTISLLNTGATFDLELMEGLKVMMLLTLSDLRQGINDGEDVPIFSHLLFARDSSQTVADFLRNHLNAVGD</sequence>
<dbReference type="PRINTS" id="PR02055">
    <property type="entry name" value="PROTEINF105"/>
</dbReference>
<evidence type="ECO:0000313" key="5">
    <source>
        <dbReference type="Proteomes" id="UP000735302"/>
    </source>
</evidence>
<organism evidence="4 5">
    <name type="scientific">Plakobranchus ocellatus</name>
    <dbReference type="NCBI Taxonomy" id="259542"/>
    <lineage>
        <taxon>Eukaryota</taxon>
        <taxon>Metazoa</taxon>
        <taxon>Spiralia</taxon>
        <taxon>Lophotrochozoa</taxon>
        <taxon>Mollusca</taxon>
        <taxon>Gastropoda</taxon>
        <taxon>Heterobranchia</taxon>
        <taxon>Euthyneura</taxon>
        <taxon>Panpulmonata</taxon>
        <taxon>Sacoglossa</taxon>
        <taxon>Placobranchoidea</taxon>
        <taxon>Plakobranchidae</taxon>
        <taxon>Plakobranchus</taxon>
    </lineage>
</organism>
<name>A0AAV4C9M9_9GAST</name>
<comment type="similarity">
    <text evidence="2">Belongs to the peptidase C65 family. Otulin subfamily.</text>
</comment>
<dbReference type="Proteomes" id="UP000735302">
    <property type="component" value="Unassembled WGS sequence"/>
</dbReference>
<proteinExistence type="inferred from homology"/>
<dbReference type="AlphaFoldDB" id="A0AAV4C9M9"/>